<feature type="coiled-coil region" evidence="1">
    <location>
        <begin position="322"/>
        <end position="455"/>
    </location>
</feature>
<reference evidence="2 3" key="1">
    <citation type="submission" date="2024-04" db="EMBL/GenBank/DDBJ databases">
        <title>genome sequences of Mucor flavus KT1a and Helicostylum pulchrum KT1b strains isolated from the surface of a dry-aged beef.</title>
        <authorList>
            <person name="Toyotome T."/>
            <person name="Hosono M."/>
            <person name="Torimaru M."/>
            <person name="Fukuda K."/>
            <person name="Mikami N."/>
        </authorList>
    </citation>
    <scope>NUCLEOTIDE SEQUENCE [LARGE SCALE GENOMIC DNA]</scope>
    <source>
        <strain evidence="2 3">KT1a</strain>
    </source>
</reference>
<evidence type="ECO:0000313" key="2">
    <source>
        <dbReference type="EMBL" id="GAA5810734.1"/>
    </source>
</evidence>
<keyword evidence="3" id="KW-1185">Reference proteome</keyword>
<name>A0ABP9YV50_9FUNG</name>
<organism evidence="2 3">
    <name type="scientific">Mucor flavus</name>
    <dbReference type="NCBI Taxonomy" id="439312"/>
    <lineage>
        <taxon>Eukaryota</taxon>
        <taxon>Fungi</taxon>
        <taxon>Fungi incertae sedis</taxon>
        <taxon>Mucoromycota</taxon>
        <taxon>Mucoromycotina</taxon>
        <taxon>Mucoromycetes</taxon>
        <taxon>Mucorales</taxon>
        <taxon>Mucorineae</taxon>
        <taxon>Mucoraceae</taxon>
        <taxon>Mucor</taxon>
    </lineage>
</organism>
<evidence type="ECO:0000256" key="1">
    <source>
        <dbReference type="SAM" id="Coils"/>
    </source>
</evidence>
<sequence>MELTSVTSIACIVPTNDKEVAYTSSSFIPPQIQYTQQGEEYRISAKDEKETSTWNISHVRTPGTIPEQEQLVNYALNGFDVASLSISVCNGPTQDMYQARRQNLDAIFRILETKLDSKPDIQIEFAYVCFHDRGCYDLRKELDRSNESMIERGLEGIMKPAKLKEIWSDALRGTAWPSILTIKLIDPSKDVVGRLSLVDLLHPRFSSLLNSSKDKCYHSFQKLVNAISAVTTPGYNGKLAMSNCFLTHELEKYIIGRNKLIVFGFMNDKMVTEIHWRETKSLLDLMQALKGMPVRMVPNSSAKEVVDNKQLKHNKTAMVKHNKSLTSTIERLQRTNNTLQETLEEKERQLQTISQVDKNQMDYTQHSFEQYNYDYAIIAEQLESSTKKLKEKNEEIASLSSGLIDLSQQLQNNKKEEQEKRDKLVEVLEHLLKENRRIEHQNGVLKKENRLLQRESDTLDSDNQYLKGQIQKKRRECFEANSFYDEEKSNCEKLERKLRTEVSARKLLESKLENMEGSEGVSAVKLESIKELEQKLSEKFELKKKKIQEKAQAKLSSLEPILREKEDKITELLEKIRQLENDTYIEH</sequence>
<feature type="coiled-coil region" evidence="1">
    <location>
        <begin position="484"/>
        <end position="582"/>
    </location>
</feature>
<gene>
    <name evidence="2" type="ORF">MFLAVUS_004160</name>
</gene>
<dbReference type="PANTHER" id="PTHR47357:SF1">
    <property type="entry name" value="SPINDLE POLE BODY COMPONENT 110"/>
    <property type="match status" value="1"/>
</dbReference>
<dbReference type="PANTHER" id="PTHR47357">
    <property type="entry name" value="COP1-INTERACTIVE PROTEIN 1"/>
    <property type="match status" value="1"/>
</dbReference>
<protein>
    <submittedName>
        <fullName evidence="2">Uncharacterized protein</fullName>
    </submittedName>
</protein>
<dbReference type="EMBL" id="BAABUK010000008">
    <property type="protein sequence ID" value="GAA5810734.1"/>
    <property type="molecule type" value="Genomic_DNA"/>
</dbReference>
<accession>A0ABP9YV50</accession>
<keyword evidence="1" id="KW-0175">Coiled coil</keyword>
<proteinExistence type="predicted"/>
<evidence type="ECO:0000313" key="3">
    <source>
        <dbReference type="Proteomes" id="UP001473302"/>
    </source>
</evidence>
<comment type="caution">
    <text evidence="2">The sequence shown here is derived from an EMBL/GenBank/DDBJ whole genome shotgun (WGS) entry which is preliminary data.</text>
</comment>
<dbReference type="Proteomes" id="UP001473302">
    <property type="component" value="Unassembled WGS sequence"/>
</dbReference>